<reference evidence="2" key="1">
    <citation type="journal article" date="2021" name="Virus">
        <title>The discovery, distribution and diversity of DNA viruses associated with Drosophila melanogaster in Europe.</title>
        <authorList>
            <person name="Wallace M.A."/>
            <person name="Coffman K.A."/>
            <person name="Gilbert C."/>
            <person name="Ravindran S."/>
            <person name="Albery G.F."/>
            <person name="Abbott J."/>
            <person name="Argyridou E."/>
            <person name="Bellosta P."/>
            <person name="Betancourt A.J."/>
            <person name="Colinet H."/>
            <person name="Eric K."/>
            <person name="Glaser-Schmitt A."/>
            <person name="Grath S."/>
            <person name="Jelic M."/>
            <person name="Kankare M."/>
            <person name="Kozeretska I."/>
            <person name="Loeschcke V."/>
            <person name="Montchamp-Moreau C."/>
            <person name="Ometto L."/>
            <person name="Onder B.S."/>
            <person name="Orengo D.J."/>
            <person name="Parsch J."/>
            <person name="Pascual M."/>
            <person name="Patenkovic A."/>
            <person name="Puerma E."/>
            <person name="Ritchie M.G."/>
            <person name="Rota-Stabelli O."/>
            <person name="Schou M.F."/>
            <person name="Serga S.V."/>
            <person name="Stamenkovic-Radak M."/>
            <person name="Tanaskovic M."/>
            <person name="Veselinovic M.S."/>
            <person name="Vieira J."/>
            <person name="Vieira C.P."/>
            <person name="Kapun M."/>
            <person name="Flatt T."/>
            <person name="Gonzalez J."/>
            <person name="Staubach F."/>
            <person name="Obbard D.J."/>
        </authorList>
    </citation>
    <scope>NUCLEOTIDE SEQUENCE</scope>
    <source>
        <strain evidence="2">Filamentous_ES_Gim_15_30_pool</strain>
    </source>
</reference>
<accession>A0A6M9TZY5</accession>
<dbReference type="EMBL" id="MT496836">
    <property type="protein sequence ID" value="QKN22500.1"/>
    <property type="molecule type" value="Genomic_DNA"/>
</dbReference>
<evidence type="ECO:0000313" key="2">
    <source>
        <dbReference type="EMBL" id="QKN22500.1"/>
    </source>
</evidence>
<name>A0A6M9TZY5_9VIRU</name>
<organism evidence="2">
    <name type="scientific">Drosophila-associated filamentous virus</name>
    <dbReference type="NCBI Taxonomy" id="2743186"/>
    <lineage>
        <taxon>Viruses</taxon>
    </lineage>
</organism>
<protein>
    <submittedName>
        <fullName evidence="2">Putative ORF43</fullName>
    </submittedName>
</protein>
<sequence>MEEFMTTLNEICDFTIADETEANIRIENFRNAAGKHKFFGPLIETGELKFNPEQRIITLNKVSVTILRNVFMSGDYDRVAAFISSGPDFVSIPKYVQEELDLFNKDLPMRAMFEIKEMSFKMGSLVEKMHRHYGTMEEFFDRMEKIYPREKKGILQYLSGKAKLVGVLGGTIIVGDSLYEAFENYKKLVTGCIRMENKNGQIFKCKVLTNSCQNQIVNETLPACDPSLIPMQMRKPCNDKITCVSCMSADNNPKMVNRNIHYECLEPSNAEVLGHFVGHEYNQVVEIIKNIPKEVVQIATKSVSWISTVCQWAIAFVIFILVCRLGWYFVDKHD</sequence>
<proteinExistence type="predicted"/>
<evidence type="ECO:0000256" key="1">
    <source>
        <dbReference type="SAM" id="Phobius"/>
    </source>
</evidence>
<keyword evidence="1" id="KW-1133">Transmembrane helix</keyword>
<keyword evidence="1" id="KW-0812">Transmembrane</keyword>
<keyword evidence="1" id="KW-0472">Membrane</keyword>
<feature type="transmembrane region" description="Helical" evidence="1">
    <location>
        <begin position="312"/>
        <end position="330"/>
    </location>
</feature>